<evidence type="ECO:0000259" key="1">
    <source>
        <dbReference type="Pfam" id="PF00561"/>
    </source>
</evidence>
<dbReference type="GO" id="GO:0016787">
    <property type="term" value="F:hydrolase activity"/>
    <property type="evidence" value="ECO:0007669"/>
    <property type="project" value="UniProtKB-KW"/>
</dbReference>
<dbReference type="PANTHER" id="PTHR43433:SF4">
    <property type="entry name" value="NON-HEME CHLOROPEROXIDASE-RELATED"/>
    <property type="match status" value="1"/>
</dbReference>
<comment type="caution">
    <text evidence="2">The sequence shown here is derived from an EMBL/GenBank/DDBJ whole genome shotgun (WGS) entry which is preliminary data.</text>
</comment>
<accession>A0ABR8Z9P2</accession>
<organism evidence="2 3">
    <name type="scientific">Chryseobacterium caseinilyticum</name>
    <dbReference type="NCBI Taxonomy" id="2771428"/>
    <lineage>
        <taxon>Bacteria</taxon>
        <taxon>Pseudomonadati</taxon>
        <taxon>Bacteroidota</taxon>
        <taxon>Flavobacteriia</taxon>
        <taxon>Flavobacteriales</taxon>
        <taxon>Weeksellaceae</taxon>
        <taxon>Chryseobacterium group</taxon>
        <taxon>Chryseobacterium</taxon>
    </lineage>
</organism>
<evidence type="ECO:0000313" key="2">
    <source>
        <dbReference type="EMBL" id="MBD8082009.1"/>
    </source>
</evidence>
<name>A0ABR8Z9P2_9FLAO</name>
<dbReference type="RefSeq" id="WP_191735686.1">
    <property type="nucleotide sequence ID" value="NZ_JACYFS010000001.1"/>
</dbReference>
<feature type="domain" description="AB hydrolase-1" evidence="1">
    <location>
        <begin position="24"/>
        <end position="261"/>
    </location>
</feature>
<dbReference type="PRINTS" id="PR00111">
    <property type="entry name" value="ABHYDROLASE"/>
</dbReference>
<dbReference type="InterPro" id="IPR000639">
    <property type="entry name" value="Epox_hydrolase-like"/>
</dbReference>
<dbReference type="PRINTS" id="PR00412">
    <property type="entry name" value="EPOXHYDRLASE"/>
</dbReference>
<evidence type="ECO:0000313" key="3">
    <source>
        <dbReference type="Proteomes" id="UP000637299"/>
    </source>
</evidence>
<proteinExistence type="predicted"/>
<dbReference type="Proteomes" id="UP000637299">
    <property type="component" value="Unassembled WGS sequence"/>
</dbReference>
<dbReference type="PANTHER" id="PTHR43433">
    <property type="entry name" value="HYDROLASE, ALPHA/BETA FOLD FAMILY PROTEIN"/>
    <property type="match status" value="1"/>
</dbReference>
<keyword evidence="3" id="KW-1185">Reference proteome</keyword>
<sequence>MPYITKENDKDFNLYYEDFGSGQPIVLIHGWPLSGRSWELQIPTLTDLGYRVITYDRRGFGKSLPTGDLYDYNALTADLNELITQLELKNVILMGFSMGGGEVVRYFTNFGSENIDKVALIASIIPLVKQKNDNPDGVPVDDLNGILESLKKERVTFLETFHKNFYNYGLLSQTVSQKQLDYDWQTSSQASPLATIKTAEAWADTDFRSELANVDKKTLIVHGDDDQVVPIETSARQAATGIANSEFIVIEGAPHGLNVTHADKLNEILRRFLTSN</sequence>
<reference evidence="2 3" key="1">
    <citation type="submission" date="2020-09" db="EMBL/GenBank/DDBJ databases">
        <title>Genome seq and assembly of Chryseobacterium sp.</title>
        <authorList>
            <person name="Chhetri G."/>
        </authorList>
    </citation>
    <scope>NUCLEOTIDE SEQUENCE [LARGE SCALE GENOMIC DNA]</scope>
    <source>
        <strain evidence="2 3">GCR10</strain>
    </source>
</reference>
<dbReference type="Gene3D" id="3.40.50.1820">
    <property type="entry name" value="alpha/beta hydrolase"/>
    <property type="match status" value="1"/>
</dbReference>
<protein>
    <submittedName>
        <fullName evidence="2">Alpha/beta hydrolase</fullName>
    </submittedName>
</protein>
<gene>
    <name evidence="2" type="ORF">IC610_06165</name>
</gene>
<dbReference type="EMBL" id="JACYFS010000001">
    <property type="protein sequence ID" value="MBD8082009.1"/>
    <property type="molecule type" value="Genomic_DNA"/>
</dbReference>
<dbReference type="Pfam" id="PF00561">
    <property type="entry name" value="Abhydrolase_1"/>
    <property type="match status" value="1"/>
</dbReference>
<dbReference type="SUPFAM" id="SSF53474">
    <property type="entry name" value="alpha/beta-Hydrolases"/>
    <property type="match status" value="1"/>
</dbReference>
<dbReference type="InterPro" id="IPR029058">
    <property type="entry name" value="AB_hydrolase_fold"/>
</dbReference>
<dbReference type="InterPro" id="IPR000073">
    <property type="entry name" value="AB_hydrolase_1"/>
</dbReference>
<dbReference type="InterPro" id="IPR050471">
    <property type="entry name" value="AB_hydrolase"/>
</dbReference>
<keyword evidence="2" id="KW-0378">Hydrolase</keyword>